<accession>A0ABS2TD89</accession>
<sequence length="143" mass="15230">MRHCLDLAEIAASQSDIPVGAVVLDETGAVIATGHNTRERDHDPAGHAEIVAMREAARVRAGWRLDGCTLVVTLEPCTMCAGAIVLSRLSAVVFGAWDPKAGAAGSLRDVLRDPRLNHQVEVIGGVLEQECSSQLTGYFSARR</sequence>
<comment type="caution">
    <text evidence="10">The sequence shown here is derived from an EMBL/GenBank/DDBJ whole genome shotgun (WGS) entry which is preliminary data.</text>
</comment>
<dbReference type="CDD" id="cd01285">
    <property type="entry name" value="nucleoside_deaminase"/>
    <property type="match status" value="1"/>
</dbReference>
<evidence type="ECO:0000256" key="6">
    <source>
        <dbReference type="ARBA" id="ARBA00022833"/>
    </source>
</evidence>
<evidence type="ECO:0000256" key="2">
    <source>
        <dbReference type="ARBA" id="ARBA00011738"/>
    </source>
</evidence>
<dbReference type="InterPro" id="IPR002125">
    <property type="entry name" value="CMP_dCMP_dom"/>
</dbReference>
<dbReference type="PANTHER" id="PTHR11079">
    <property type="entry name" value="CYTOSINE DEAMINASE FAMILY MEMBER"/>
    <property type="match status" value="1"/>
</dbReference>
<dbReference type="Gene3D" id="3.40.140.10">
    <property type="entry name" value="Cytidine Deaminase, domain 2"/>
    <property type="match status" value="1"/>
</dbReference>
<feature type="binding site" evidence="8">
    <location>
        <position position="77"/>
    </location>
    <ligand>
        <name>Zn(2+)</name>
        <dbReference type="ChEBI" id="CHEBI:29105"/>
        <note>catalytic</note>
    </ligand>
</feature>
<dbReference type="PANTHER" id="PTHR11079:SF202">
    <property type="entry name" value="TRNA-SPECIFIC ADENOSINE DEAMINASE"/>
    <property type="match status" value="1"/>
</dbReference>
<evidence type="ECO:0000259" key="9">
    <source>
        <dbReference type="PROSITE" id="PS51747"/>
    </source>
</evidence>
<dbReference type="Pfam" id="PF00383">
    <property type="entry name" value="dCMP_cyt_deam_1"/>
    <property type="match status" value="1"/>
</dbReference>
<dbReference type="InterPro" id="IPR016192">
    <property type="entry name" value="APOBEC/CMP_deaminase_Zn-bd"/>
</dbReference>
<dbReference type="PROSITE" id="PS51747">
    <property type="entry name" value="CYT_DCMP_DEAMINASES_2"/>
    <property type="match status" value="1"/>
</dbReference>
<evidence type="ECO:0000256" key="5">
    <source>
        <dbReference type="ARBA" id="ARBA00022801"/>
    </source>
</evidence>
<evidence type="ECO:0000313" key="11">
    <source>
        <dbReference type="Proteomes" id="UP000705983"/>
    </source>
</evidence>
<evidence type="ECO:0000256" key="7">
    <source>
        <dbReference type="ARBA" id="ARBA00048045"/>
    </source>
</evidence>
<keyword evidence="4 8" id="KW-0479">Metal-binding</keyword>
<feature type="binding site" evidence="8">
    <location>
        <position position="47"/>
    </location>
    <ligand>
        <name>Zn(2+)</name>
        <dbReference type="ChEBI" id="CHEBI:29105"/>
        <note>catalytic</note>
    </ligand>
</feature>
<protein>
    <recommendedName>
        <fullName evidence="8">tRNA-specific adenosine deaminase</fullName>
        <ecNumber evidence="8">3.5.4.33</ecNumber>
    </recommendedName>
</protein>
<keyword evidence="11" id="KW-1185">Reference proteome</keyword>
<evidence type="ECO:0000256" key="8">
    <source>
        <dbReference type="HAMAP-Rule" id="MF_00972"/>
    </source>
</evidence>
<gene>
    <name evidence="8" type="primary">tadA</name>
    <name evidence="10" type="ORF">JVW63_00930</name>
</gene>
<dbReference type="NCBIfam" id="NF008113">
    <property type="entry name" value="PRK10860.1"/>
    <property type="match status" value="1"/>
</dbReference>
<evidence type="ECO:0000313" key="10">
    <source>
        <dbReference type="EMBL" id="MBM9432277.1"/>
    </source>
</evidence>
<keyword evidence="5 8" id="KW-0378">Hydrolase</keyword>
<dbReference type="InterPro" id="IPR028883">
    <property type="entry name" value="tRNA_aden_deaminase"/>
</dbReference>
<proteinExistence type="inferred from homology"/>
<dbReference type="Proteomes" id="UP000705983">
    <property type="component" value="Unassembled WGS sequence"/>
</dbReference>
<comment type="function">
    <text evidence="8">Catalyzes the deamination of adenosine to inosine at the wobble position 34 of tRNA(Arg2).</text>
</comment>
<organism evidence="10 11">
    <name type="scientific">Flaviflexus equikiangi</name>
    <dbReference type="NCBI Taxonomy" id="2758573"/>
    <lineage>
        <taxon>Bacteria</taxon>
        <taxon>Bacillati</taxon>
        <taxon>Actinomycetota</taxon>
        <taxon>Actinomycetes</taxon>
        <taxon>Actinomycetales</taxon>
        <taxon>Actinomycetaceae</taxon>
        <taxon>Flaviflexus</taxon>
    </lineage>
</organism>
<evidence type="ECO:0000256" key="3">
    <source>
        <dbReference type="ARBA" id="ARBA00022694"/>
    </source>
</evidence>
<feature type="binding site" evidence="8">
    <location>
        <position position="80"/>
    </location>
    <ligand>
        <name>Zn(2+)</name>
        <dbReference type="ChEBI" id="CHEBI:29105"/>
        <note>catalytic</note>
    </ligand>
</feature>
<dbReference type="EMBL" id="JAFFJS010000001">
    <property type="protein sequence ID" value="MBM9432277.1"/>
    <property type="molecule type" value="Genomic_DNA"/>
</dbReference>
<evidence type="ECO:0000256" key="1">
    <source>
        <dbReference type="ARBA" id="ARBA00010669"/>
    </source>
</evidence>
<comment type="similarity">
    <text evidence="1">Belongs to the cytidine and deoxycytidylate deaminase family. ADAT2 subfamily.</text>
</comment>
<feature type="active site" description="Proton donor" evidence="8">
    <location>
        <position position="49"/>
    </location>
</feature>
<reference evidence="11" key="1">
    <citation type="submission" date="2021-02" db="EMBL/GenBank/DDBJ databases">
        <title>Leucobacter sp. CX169.</title>
        <authorList>
            <person name="Cheng Y."/>
        </authorList>
    </citation>
    <scope>NUCLEOTIDE SEQUENCE [LARGE SCALE GENOMIC DNA]</scope>
    <source>
        <strain evidence="11">JY899</strain>
    </source>
</reference>
<dbReference type="PROSITE" id="PS00903">
    <property type="entry name" value="CYT_DCMP_DEAMINASES_1"/>
    <property type="match status" value="1"/>
</dbReference>
<dbReference type="HAMAP" id="MF_00972">
    <property type="entry name" value="tRNA_aden_deaminase"/>
    <property type="match status" value="1"/>
</dbReference>
<comment type="catalytic activity">
    <reaction evidence="7 8">
        <text>adenosine(34) in tRNA + H2O + H(+) = inosine(34) in tRNA + NH4(+)</text>
        <dbReference type="Rhea" id="RHEA:43168"/>
        <dbReference type="Rhea" id="RHEA-COMP:10373"/>
        <dbReference type="Rhea" id="RHEA-COMP:10374"/>
        <dbReference type="ChEBI" id="CHEBI:15377"/>
        <dbReference type="ChEBI" id="CHEBI:15378"/>
        <dbReference type="ChEBI" id="CHEBI:28938"/>
        <dbReference type="ChEBI" id="CHEBI:74411"/>
        <dbReference type="ChEBI" id="CHEBI:82852"/>
        <dbReference type="EC" id="3.5.4.33"/>
    </reaction>
</comment>
<dbReference type="InterPro" id="IPR016193">
    <property type="entry name" value="Cytidine_deaminase-like"/>
</dbReference>
<keyword evidence="3 8" id="KW-0819">tRNA processing</keyword>
<dbReference type="EC" id="3.5.4.33" evidence="8"/>
<keyword evidence="6 8" id="KW-0862">Zinc</keyword>
<evidence type="ECO:0000256" key="4">
    <source>
        <dbReference type="ARBA" id="ARBA00022723"/>
    </source>
</evidence>
<comment type="subunit">
    <text evidence="2 8">Homodimer.</text>
</comment>
<name>A0ABS2TD89_9ACTO</name>
<feature type="domain" description="CMP/dCMP-type deaminase" evidence="9">
    <location>
        <begin position="1"/>
        <end position="107"/>
    </location>
</feature>
<dbReference type="SUPFAM" id="SSF53927">
    <property type="entry name" value="Cytidine deaminase-like"/>
    <property type="match status" value="1"/>
</dbReference>
<comment type="cofactor">
    <cofactor evidence="8">
        <name>Zn(2+)</name>
        <dbReference type="ChEBI" id="CHEBI:29105"/>
    </cofactor>
    <text evidence="8">Binds 1 zinc ion per subunit.</text>
</comment>